<feature type="binding site" evidence="4">
    <location>
        <position position="252"/>
    </location>
    <ligand>
        <name>pyridoxal 5'-phosphate</name>
        <dbReference type="ChEBI" id="CHEBI:597326"/>
    </ligand>
</feature>
<feature type="binding site" evidence="4">
    <location>
        <position position="95"/>
    </location>
    <ligand>
        <name>pyridoxal 5'-phosphate</name>
        <dbReference type="ChEBI" id="CHEBI:597326"/>
    </ligand>
</feature>
<evidence type="ECO:0000256" key="6">
    <source>
        <dbReference type="PIRNR" id="PIRNR038800"/>
    </source>
</evidence>
<dbReference type="InterPro" id="IPR015422">
    <property type="entry name" value="PyrdxlP-dep_Trfase_small"/>
</dbReference>
<evidence type="ECO:0000256" key="4">
    <source>
        <dbReference type="HAMAP-Rule" id="MF_01970"/>
    </source>
</evidence>
<dbReference type="EMBL" id="CP053921">
    <property type="protein sequence ID" value="QKG71067.1"/>
    <property type="molecule type" value="Genomic_DNA"/>
</dbReference>
<feature type="binding site" evidence="4">
    <location>
        <position position="200"/>
    </location>
    <ligand>
        <name>pyridoxal 5'-phosphate</name>
        <dbReference type="ChEBI" id="CHEBI:597326"/>
    </ligand>
</feature>
<keyword evidence="2 4" id="KW-0378">Hydrolase</keyword>
<organism evidence="7 8">
    <name type="scientific">Erythrobacter mangrovi</name>
    <dbReference type="NCBI Taxonomy" id="2739433"/>
    <lineage>
        <taxon>Bacteria</taxon>
        <taxon>Pseudomonadati</taxon>
        <taxon>Pseudomonadota</taxon>
        <taxon>Alphaproteobacteria</taxon>
        <taxon>Sphingomonadales</taxon>
        <taxon>Erythrobacteraceae</taxon>
        <taxon>Erythrobacter/Porphyrobacter group</taxon>
        <taxon>Erythrobacter</taxon>
    </lineage>
</organism>
<feature type="binding site" evidence="4">
    <location>
        <position position="96"/>
    </location>
    <ligand>
        <name>pyridoxal 5'-phosphate</name>
        <dbReference type="ChEBI" id="CHEBI:597326"/>
    </ligand>
</feature>
<dbReference type="InterPro" id="IPR015424">
    <property type="entry name" value="PyrdxlP-dep_Trfase"/>
</dbReference>
<dbReference type="PANTHER" id="PTHR14084">
    <property type="entry name" value="KYNURENINASE"/>
    <property type="match status" value="1"/>
</dbReference>
<dbReference type="GO" id="GO:0009435">
    <property type="term" value="P:NAD+ biosynthetic process"/>
    <property type="evidence" value="ECO:0007669"/>
    <property type="project" value="UniProtKB-UniRule"/>
</dbReference>
<comment type="pathway">
    <text evidence="4 6">Cofactor biosynthesis; NAD(+) biosynthesis; quinolinate from L-kynurenine: step 2/3.</text>
</comment>
<evidence type="ECO:0000256" key="5">
    <source>
        <dbReference type="NCBIfam" id="TIGR01814"/>
    </source>
</evidence>
<keyword evidence="3 4" id="KW-0663">Pyridoxal phosphate</keyword>
<evidence type="ECO:0000313" key="8">
    <source>
        <dbReference type="Proteomes" id="UP000504693"/>
    </source>
</evidence>
<dbReference type="GO" id="GO:0030170">
    <property type="term" value="F:pyridoxal phosphate binding"/>
    <property type="evidence" value="ECO:0007669"/>
    <property type="project" value="UniProtKB-UniRule"/>
</dbReference>
<protein>
    <recommendedName>
        <fullName evidence="4 5">Kynureninase</fullName>
        <ecNumber evidence="4 5">3.7.1.3</ecNumber>
    </recommendedName>
    <alternativeName>
        <fullName evidence="4">L-kynurenine hydrolase</fullName>
    </alternativeName>
</protein>
<dbReference type="NCBIfam" id="TIGR01814">
    <property type="entry name" value="kynureninase"/>
    <property type="match status" value="1"/>
</dbReference>
<dbReference type="SUPFAM" id="SSF53383">
    <property type="entry name" value="PLP-dependent transferases"/>
    <property type="match status" value="1"/>
</dbReference>
<feature type="binding site" evidence="4">
    <location>
        <position position="278"/>
    </location>
    <ligand>
        <name>pyridoxal 5'-phosphate</name>
        <dbReference type="ChEBI" id="CHEBI:597326"/>
    </ligand>
</feature>
<comment type="pathway">
    <text evidence="4 6">Amino-acid degradation; L-kynurenine degradation; L-alanine and anthranilate from L-kynurenine: step 1/1.</text>
</comment>
<dbReference type="UniPathway" id="UPA00253">
    <property type="reaction ID" value="UER00329"/>
</dbReference>
<dbReference type="Gene3D" id="3.40.640.10">
    <property type="entry name" value="Type I PLP-dependent aspartate aminotransferase-like (Major domain)"/>
    <property type="match status" value="1"/>
</dbReference>
<feature type="binding site" evidence="4">
    <location>
        <position position="222"/>
    </location>
    <ligand>
        <name>pyridoxal 5'-phosphate</name>
        <dbReference type="ChEBI" id="CHEBI:597326"/>
    </ligand>
</feature>
<feature type="binding site" evidence="4">
    <location>
        <position position="197"/>
    </location>
    <ligand>
        <name>pyridoxal 5'-phosphate</name>
        <dbReference type="ChEBI" id="CHEBI:597326"/>
    </ligand>
</feature>
<dbReference type="RefSeq" id="WP_173213677.1">
    <property type="nucleotide sequence ID" value="NZ_CP053921.1"/>
</dbReference>
<evidence type="ECO:0000256" key="2">
    <source>
        <dbReference type="ARBA" id="ARBA00022801"/>
    </source>
</evidence>
<dbReference type="GO" id="GO:0043420">
    <property type="term" value="P:anthranilate metabolic process"/>
    <property type="evidence" value="ECO:0007669"/>
    <property type="project" value="TreeGrafter"/>
</dbReference>
<dbReference type="Gene3D" id="3.90.1150.10">
    <property type="entry name" value="Aspartate Aminotransferase, domain 1"/>
    <property type="match status" value="1"/>
</dbReference>
<dbReference type="UniPathway" id="UPA00334">
    <property type="reaction ID" value="UER00455"/>
</dbReference>
<evidence type="ECO:0000313" key="7">
    <source>
        <dbReference type="EMBL" id="QKG71067.1"/>
    </source>
</evidence>
<dbReference type="GO" id="GO:0097053">
    <property type="term" value="P:L-kynurenine catabolic process"/>
    <property type="evidence" value="ECO:0007669"/>
    <property type="project" value="UniProtKB-UniRule"/>
</dbReference>
<reference evidence="7 8" key="1">
    <citation type="submission" date="2020-05" db="EMBL/GenBank/DDBJ databases">
        <title>Erythrobacter mangrovi sp. nov., isolated from rhizosphere soil of mangrove plant (Kandelia candel).</title>
        <authorList>
            <person name="Ye Y.H."/>
        </authorList>
    </citation>
    <scope>NUCLEOTIDE SEQUENCE [LARGE SCALE GENOMIC DNA]</scope>
    <source>
        <strain evidence="7 8">EB310</strain>
    </source>
</reference>
<dbReference type="Pfam" id="PF22580">
    <property type="entry name" value="KYNU_C"/>
    <property type="match status" value="1"/>
</dbReference>
<keyword evidence="1 4" id="KW-0662">Pyridine nucleotide biosynthesis</keyword>
<comment type="subunit">
    <text evidence="4 6">Homodimer.</text>
</comment>
<comment type="similarity">
    <text evidence="4 6">Belongs to the kynureninase family.</text>
</comment>
<dbReference type="InterPro" id="IPR010111">
    <property type="entry name" value="Kynureninase"/>
</dbReference>
<comment type="catalytic activity">
    <reaction evidence="4 6">
        <text>L-kynurenine + H2O = anthranilate + L-alanine + H(+)</text>
        <dbReference type="Rhea" id="RHEA:16813"/>
        <dbReference type="ChEBI" id="CHEBI:15377"/>
        <dbReference type="ChEBI" id="CHEBI:15378"/>
        <dbReference type="ChEBI" id="CHEBI:16567"/>
        <dbReference type="ChEBI" id="CHEBI:57959"/>
        <dbReference type="ChEBI" id="CHEBI:57972"/>
        <dbReference type="EC" id="3.7.1.3"/>
    </reaction>
</comment>
<dbReference type="GO" id="GO:0019805">
    <property type="term" value="P:quinolinate biosynthetic process"/>
    <property type="evidence" value="ECO:0007669"/>
    <property type="project" value="UniProtKB-UniRule"/>
</dbReference>
<dbReference type="KEGG" id="emv:HQR01_06590"/>
<feature type="binding site" evidence="4">
    <location>
        <begin position="128"/>
        <end position="131"/>
    </location>
    <ligand>
        <name>pyridoxal 5'-phosphate</name>
        <dbReference type="ChEBI" id="CHEBI:597326"/>
    </ligand>
</feature>
<dbReference type="Proteomes" id="UP000504693">
    <property type="component" value="Chromosome"/>
</dbReference>
<dbReference type="AlphaFoldDB" id="A0A7D4BUK5"/>
<keyword evidence="8" id="KW-1185">Reference proteome</keyword>
<dbReference type="PIRSF" id="PIRSF038800">
    <property type="entry name" value="KYNU"/>
    <property type="match status" value="1"/>
</dbReference>
<evidence type="ECO:0000256" key="1">
    <source>
        <dbReference type="ARBA" id="ARBA00022642"/>
    </source>
</evidence>
<dbReference type="InterPro" id="IPR015421">
    <property type="entry name" value="PyrdxlP-dep_Trfase_major"/>
</dbReference>
<dbReference type="GO" id="GO:0030429">
    <property type="term" value="F:kynureninase activity"/>
    <property type="evidence" value="ECO:0007669"/>
    <property type="project" value="UniProtKB-UniRule"/>
</dbReference>
<dbReference type="HAMAP" id="MF_01970">
    <property type="entry name" value="Kynureninase"/>
    <property type="match status" value="1"/>
</dbReference>
<dbReference type="GO" id="GO:0005737">
    <property type="term" value="C:cytoplasm"/>
    <property type="evidence" value="ECO:0007669"/>
    <property type="project" value="UniProtKB-UniRule"/>
</dbReference>
<comment type="catalytic activity">
    <reaction evidence="6">
        <text>3-hydroxy-L-kynurenine + H2O = 3-hydroxyanthranilate + L-alanine + H(+)</text>
        <dbReference type="Rhea" id="RHEA:25143"/>
        <dbReference type="ChEBI" id="CHEBI:15377"/>
        <dbReference type="ChEBI" id="CHEBI:15378"/>
        <dbReference type="ChEBI" id="CHEBI:36559"/>
        <dbReference type="ChEBI" id="CHEBI:57972"/>
        <dbReference type="ChEBI" id="CHEBI:58125"/>
        <dbReference type="EC" id="3.7.1.3"/>
    </reaction>
</comment>
<evidence type="ECO:0000256" key="3">
    <source>
        <dbReference type="ARBA" id="ARBA00022898"/>
    </source>
</evidence>
<gene>
    <name evidence="4 7" type="primary">kynU</name>
    <name evidence="7" type="ORF">HQR01_06590</name>
</gene>
<sequence>MLERARTLDAGDPLARYRERFDLPEGVVYLDGNSLGALPSATPQRLAEVMRGEWGEGLIRSWNSADWIDLPHRVGAKIAPLIGASAGEVIACDSTSVNLFKLIAAALALQKQRGHPGRKTILSEPGNFPTDLYMIEGLERQGLALRRLAARDTMADAIDDDVALLMLTHVHYKTGAIFDMAALTAAAHAKGALVLWDLSHSGGALPVHLNSCNADFAVGCGYKYLNGGPGAPAYLFVADRLQQAVDQPLTGWMGHAAPFAFSDDYTAAPGIGRMLCGTPPILGLSALEVGVDLIAEIGVGRLYAKSQQLSEFFRQCLSELGIELELVSPTKPAHRGSQLSFRHPEGYAICQALIARGVIGDFRDPDILRFGFAPAYLRFEDMAEAARHLSEVLASDEWQREEFRDRAAVT</sequence>
<dbReference type="PANTHER" id="PTHR14084:SF0">
    <property type="entry name" value="KYNURENINASE"/>
    <property type="match status" value="1"/>
</dbReference>
<accession>A0A7D4BUK5</accession>
<name>A0A7D4BUK5_9SPHN</name>
<dbReference type="EC" id="3.7.1.3" evidence="4 5"/>
<comment type="function">
    <text evidence="4 6">Catalyzes the cleavage of L-kynurenine (L-Kyn) and L-3-hydroxykynurenine (L-3OHKyn) into anthranilic acid (AA) and 3-hydroxyanthranilic acid (3-OHAA), respectively.</text>
</comment>
<feature type="modified residue" description="N6-(pyridoxal phosphate)lysine" evidence="4">
    <location>
        <position position="223"/>
    </location>
</feature>
<feature type="binding site" evidence="4">
    <location>
        <position position="168"/>
    </location>
    <ligand>
        <name>pyridoxal 5'-phosphate</name>
        <dbReference type="ChEBI" id="CHEBI:597326"/>
    </ligand>
</feature>
<proteinExistence type="inferred from homology"/>
<dbReference type="GO" id="GO:0019441">
    <property type="term" value="P:L-tryptophan catabolic process to kynurenine"/>
    <property type="evidence" value="ECO:0007669"/>
    <property type="project" value="TreeGrafter"/>
</dbReference>
<comment type="cofactor">
    <cofactor evidence="4 6">
        <name>pyridoxal 5'-phosphate</name>
        <dbReference type="ChEBI" id="CHEBI:597326"/>
    </cofactor>
</comment>